<gene>
    <name evidence="7" type="ORF">GGQ68_000268</name>
</gene>
<evidence type="ECO:0000259" key="6">
    <source>
        <dbReference type="Pfam" id="PF01794"/>
    </source>
</evidence>
<dbReference type="GO" id="GO:0016020">
    <property type="term" value="C:membrane"/>
    <property type="evidence" value="ECO:0007669"/>
    <property type="project" value="UniProtKB-SubCell"/>
</dbReference>
<sequence length="197" mass="21286">MQQRFLIWLALVTAIGGPLVVAATSPLLAWRQPIYIVAGLAGVLALGALLIQPMLLTGALPGVVPFRARQVHRWIGWGLIACVALHIAGLWITSPPDVVDALLYTSATPFSARGVTAMWALLAAALLTLWRHRLGPRVFRPAHSVAVVLVVITSILHAVRVDGTMGTASKWMLCALVLCATASALVQRKPWRMLKRR</sequence>
<feature type="domain" description="Ferric oxidoreductase" evidence="6">
    <location>
        <begin position="59"/>
        <end position="152"/>
    </location>
</feature>
<evidence type="ECO:0000256" key="4">
    <source>
        <dbReference type="ARBA" id="ARBA00023136"/>
    </source>
</evidence>
<keyword evidence="2 5" id="KW-0812">Transmembrane</keyword>
<keyword evidence="3 5" id="KW-1133">Transmembrane helix</keyword>
<accession>A0A7W6GQT7</accession>
<feature type="transmembrane region" description="Helical" evidence="5">
    <location>
        <begin position="71"/>
        <end position="92"/>
    </location>
</feature>
<dbReference type="RefSeq" id="WP_183962591.1">
    <property type="nucleotide sequence ID" value="NZ_BAABBZ010000012.1"/>
</dbReference>
<proteinExistence type="predicted"/>
<dbReference type="Proteomes" id="UP000541426">
    <property type="component" value="Unassembled WGS sequence"/>
</dbReference>
<feature type="transmembrane region" description="Helical" evidence="5">
    <location>
        <begin position="112"/>
        <end position="130"/>
    </location>
</feature>
<name>A0A7W6GQT7_9RHOB</name>
<feature type="transmembrane region" description="Helical" evidence="5">
    <location>
        <begin position="167"/>
        <end position="186"/>
    </location>
</feature>
<evidence type="ECO:0000256" key="1">
    <source>
        <dbReference type="ARBA" id="ARBA00004141"/>
    </source>
</evidence>
<dbReference type="InterPro" id="IPR013130">
    <property type="entry name" value="Fe3_Rdtase_TM_dom"/>
</dbReference>
<evidence type="ECO:0000313" key="8">
    <source>
        <dbReference type="Proteomes" id="UP000541426"/>
    </source>
</evidence>
<dbReference type="AlphaFoldDB" id="A0A7W6GQT7"/>
<dbReference type="EMBL" id="JACIEJ010000001">
    <property type="protein sequence ID" value="MBB3983957.1"/>
    <property type="molecule type" value="Genomic_DNA"/>
</dbReference>
<organism evidence="7 8">
    <name type="scientific">Sagittula marina</name>
    <dbReference type="NCBI Taxonomy" id="943940"/>
    <lineage>
        <taxon>Bacteria</taxon>
        <taxon>Pseudomonadati</taxon>
        <taxon>Pseudomonadota</taxon>
        <taxon>Alphaproteobacteria</taxon>
        <taxon>Rhodobacterales</taxon>
        <taxon>Roseobacteraceae</taxon>
        <taxon>Sagittula</taxon>
    </lineage>
</organism>
<keyword evidence="8" id="KW-1185">Reference proteome</keyword>
<keyword evidence="4 5" id="KW-0472">Membrane</keyword>
<comment type="caution">
    <text evidence="7">The sequence shown here is derived from an EMBL/GenBank/DDBJ whole genome shotgun (WGS) entry which is preliminary data.</text>
</comment>
<evidence type="ECO:0000256" key="5">
    <source>
        <dbReference type="SAM" id="Phobius"/>
    </source>
</evidence>
<reference evidence="7 8" key="1">
    <citation type="submission" date="2020-08" db="EMBL/GenBank/DDBJ databases">
        <title>Genomic Encyclopedia of Type Strains, Phase IV (KMG-IV): sequencing the most valuable type-strain genomes for metagenomic binning, comparative biology and taxonomic classification.</title>
        <authorList>
            <person name="Goeker M."/>
        </authorList>
    </citation>
    <scope>NUCLEOTIDE SEQUENCE [LARGE SCALE GENOMIC DNA]</scope>
    <source>
        <strain evidence="7 8">DSM 102235</strain>
    </source>
</reference>
<comment type="subcellular location">
    <subcellularLocation>
        <location evidence="1">Membrane</location>
        <topology evidence="1">Multi-pass membrane protein</topology>
    </subcellularLocation>
</comment>
<evidence type="ECO:0000256" key="2">
    <source>
        <dbReference type="ARBA" id="ARBA00022692"/>
    </source>
</evidence>
<evidence type="ECO:0000256" key="3">
    <source>
        <dbReference type="ARBA" id="ARBA00022989"/>
    </source>
</evidence>
<evidence type="ECO:0000313" key="7">
    <source>
        <dbReference type="EMBL" id="MBB3983957.1"/>
    </source>
</evidence>
<feature type="transmembrane region" description="Helical" evidence="5">
    <location>
        <begin position="142"/>
        <end position="161"/>
    </location>
</feature>
<protein>
    <submittedName>
        <fullName evidence="7">Putative ferric reductase</fullName>
    </submittedName>
</protein>
<dbReference type="Pfam" id="PF01794">
    <property type="entry name" value="Ferric_reduct"/>
    <property type="match status" value="1"/>
</dbReference>